<name>Q6MRN2_BDEBA</name>
<organism evidence="2 3">
    <name type="scientific">Bdellovibrio bacteriovorus (strain ATCC 15356 / DSM 50701 / NCIMB 9529 / HD100)</name>
    <dbReference type="NCBI Taxonomy" id="264462"/>
    <lineage>
        <taxon>Bacteria</taxon>
        <taxon>Pseudomonadati</taxon>
        <taxon>Bdellovibrionota</taxon>
        <taxon>Bdellovibrionia</taxon>
        <taxon>Bdellovibrionales</taxon>
        <taxon>Pseudobdellovibrionaceae</taxon>
        <taxon>Bdellovibrio</taxon>
    </lineage>
</organism>
<feature type="chain" id="PRO_5004277916" description="Tetratricopeptide repeat protein" evidence="1">
    <location>
        <begin position="24"/>
        <end position="288"/>
    </location>
</feature>
<dbReference type="HOGENOM" id="CLU_996246_0_0_7"/>
<dbReference type="Gene3D" id="1.25.40.10">
    <property type="entry name" value="Tetratricopeptide repeat domain"/>
    <property type="match status" value="1"/>
</dbReference>
<evidence type="ECO:0000313" key="2">
    <source>
        <dbReference type="EMBL" id="CAE77725.1"/>
    </source>
</evidence>
<sequence>MRMTVMRAALTAALSFLTLPAFSQTKLPKSETYKDIIEKAYNLSLQRDRTQALNILSAAIQRETRPQAVAELKKTVSEVSNIFFSDKSQQLYETGVSLRKADVNQALDKVSEAARIEPDNFPIVIEMARLMIAKGDCKAGLETVRKQLLVVPFDEDLKLTQAQALACLTKWSEYQKVYDTVAVKKSPLQKYWYALEVQKFLDLNNPLKTQESLALLKKADEKFPEFFYWQWKVAHSQKRMNTEQAQKYVMTCKNISANQYRQYMIDPMLCRRVLEVEGELKGMNGTTE</sequence>
<keyword evidence="3" id="KW-1185">Reference proteome</keyword>
<dbReference type="KEGG" id="bba:Bd0043"/>
<protein>
    <recommendedName>
        <fullName evidence="4">Tetratricopeptide repeat protein</fullName>
    </recommendedName>
</protein>
<reference evidence="2 3" key="1">
    <citation type="journal article" date="2004" name="Science">
        <title>A predator unmasked: life cycle of Bdellovibrio bacteriovorus from a genomic perspective.</title>
        <authorList>
            <person name="Rendulic S."/>
            <person name="Jagtap P."/>
            <person name="Rosinus A."/>
            <person name="Eppinger M."/>
            <person name="Baar C."/>
            <person name="Lanz C."/>
            <person name="Keller H."/>
            <person name="Lambert C."/>
            <person name="Evans K.J."/>
            <person name="Goesmann A."/>
            <person name="Meyer F."/>
            <person name="Sockett R.E."/>
            <person name="Schuster S.C."/>
        </authorList>
    </citation>
    <scope>NUCLEOTIDE SEQUENCE [LARGE SCALE GENOMIC DNA]</scope>
    <source>
        <strain evidence="3">ATCC 15356 / DSM 50701 / NCIMB 9529 / HD100</strain>
    </source>
</reference>
<evidence type="ECO:0000256" key="1">
    <source>
        <dbReference type="SAM" id="SignalP"/>
    </source>
</evidence>
<dbReference type="Proteomes" id="UP000008080">
    <property type="component" value="Chromosome"/>
</dbReference>
<gene>
    <name evidence="2" type="ordered locus">Bd0043</name>
</gene>
<proteinExistence type="predicted"/>
<evidence type="ECO:0000313" key="3">
    <source>
        <dbReference type="Proteomes" id="UP000008080"/>
    </source>
</evidence>
<dbReference type="SUPFAM" id="SSF48452">
    <property type="entry name" value="TPR-like"/>
    <property type="match status" value="1"/>
</dbReference>
<dbReference type="STRING" id="264462.Bd0043"/>
<keyword evidence="1" id="KW-0732">Signal</keyword>
<dbReference type="GeneID" id="93011196"/>
<evidence type="ECO:0008006" key="4">
    <source>
        <dbReference type="Google" id="ProtNLM"/>
    </source>
</evidence>
<accession>Q6MRN2</accession>
<dbReference type="InterPro" id="IPR011990">
    <property type="entry name" value="TPR-like_helical_dom_sf"/>
</dbReference>
<dbReference type="RefSeq" id="WP_011162666.1">
    <property type="nucleotide sequence ID" value="NC_005363.1"/>
</dbReference>
<dbReference type="EMBL" id="BX842646">
    <property type="protein sequence ID" value="CAE77725.1"/>
    <property type="molecule type" value="Genomic_DNA"/>
</dbReference>
<dbReference type="AlphaFoldDB" id="Q6MRN2"/>
<dbReference type="eggNOG" id="COG0457">
    <property type="taxonomic scope" value="Bacteria"/>
</dbReference>
<feature type="signal peptide" evidence="1">
    <location>
        <begin position="1"/>
        <end position="23"/>
    </location>
</feature>